<gene>
    <name evidence="2" type="ORF">HXX76_006359</name>
</gene>
<evidence type="ECO:0000313" key="3">
    <source>
        <dbReference type="Proteomes" id="UP000650467"/>
    </source>
</evidence>
<dbReference type="AlphaFoldDB" id="A0A835T102"/>
<dbReference type="OrthoDB" id="546692at2759"/>
<feature type="compositionally biased region" description="Basic residues" evidence="1">
    <location>
        <begin position="58"/>
        <end position="68"/>
    </location>
</feature>
<feature type="compositionally biased region" description="Acidic residues" evidence="1">
    <location>
        <begin position="105"/>
        <end position="118"/>
    </location>
</feature>
<accession>A0A835T102</accession>
<dbReference type="EMBL" id="JAEHOC010000012">
    <property type="protein sequence ID" value="KAG2436838.1"/>
    <property type="molecule type" value="Genomic_DNA"/>
</dbReference>
<keyword evidence="3" id="KW-1185">Reference proteome</keyword>
<protein>
    <submittedName>
        <fullName evidence="2">Uncharacterized protein</fullName>
    </submittedName>
</protein>
<evidence type="ECO:0000256" key="1">
    <source>
        <dbReference type="SAM" id="MobiDB-lite"/>
    </source>
</evidence>
<name>A0A835T102_CHLIN</name>
<comment type="caution">
    <text evidence="2">The sequence shown here is derived from an EMBL/GenBank/DDBJ whole genome shotgun (WGS) entry which is preliminary data.</text>
</comment>
<reference evidence="2" key="1">
    <citation type="journal article" date="2020" name="bioRxiv">
        <title>Comparative genomics of Chlamydomonas.</title>
        <authorList>
            <person name="Craig R.J."/>
            <person name="Hasan A.R."/>
            <person name="Ness R.W."/>
            <person name="Keightley P.D."/>
        </authorList>
    </citation>
    <scope>NUCLEOTIDE SEQUENCE</scope>
    <source>
        <strain evidence="2">SAG 7.73</strain>
    </source>
</reference>
<dbReference type="Proteomes" id="UP000650467">
    <property type="component" value="Unassembled WGS sequence"/>
</dbReference>
<feature type="region of interest" description="Disordered" evidence="1">
    <location>
        <begin position="96"/>
        <end position="131"/>
    </location>
</feature>
<evidence type="ECO:0000313" key="2">
    <source>
        <dbReference type="EMBL" id="KAG2436838.1"/>
    </source>
</evidence>
<feature type="region of interest" description="Disordered" evidence="1">
    <location>
        <begin position="1"/>
        <end position="69"/>
    </location>
</feature>
<organism evidence="2 3">
    <name type="scientific">Chlamydomonas incerta</name>
    <dbReference type="NCBI Taxonomy" id="51695"/>
    <lineage>
        <taxon>Eukaryota</taxon>
        <taxon>Viridiplantae</taxon>
        <taxon>Chlorophyta</taxon>
        <taxon>core chlorophytes</taxon>
        <taxon>Chlorophyceae</taxon>
        <taxon>CS clade</taxon>
        <taxon>Chlamydomonadales</taxon>
        <taxon>Chlamydomonadaceae</taxon>
        <taxon>Chlamydomonas</taxon>
    </lineage>
</organism>
<feature type="compositionally biased region" description="Pro residues" evidence="1">
    <location>
        <begin position="1"/>
        <end position="26"/>
    </location>
</feature>
<feature type="compositionally biased region" description="Basic and acidic residues" evidence="1">
    <location>
        <begin position="41"/>
        <end position="57"/>
    </location>
</feature>
<proteinExistence type="predicted"/>
<sequence length="131" mass="14870">MARPARPPRPAPPVRPARPVRPPEAPARPVTLPPIHLSPQAKERVETKLKPFYDKNKDHSRRRNKLQPKRAADLVYVFSNSRMLKKVKTEGYTQAVVPWQNRWEGDEEEEDAAGEEGQAEGPTDSGDSREE</sequence>